<dbReference type="Gene3D" id="3.40.190.10">
    <property type="entry name" value="Periplasmic binding protein-like II"/>
    <property type="match status" value="2"/>
</dbReference>
<keyword evidence="3" id="KW-0238">DNA-binding</keyword>
<organism evidence="6 7">
    <name type="scientific">Nonomuraea roseola</name>
    <dbReference type="NCBI Taxonomy" id="46179"/>
    <lineage>
        <taxon>Bacteria</taxon>
        <taxon>Bacillati</taxon>
        <taxon>Actinomycetota</taxon>
        <taxon>Actinomycetes</taxon>
        <taxon>Streptosporangiales</taxon>
        <taxon>Streptosporangiaceae</taxon>
        <taxon>Nonomuraea</taxon>
    </lineage>
</organism>
<evidence type="ECO:0000256" key="3">
    <source>
        <dbReference type="ARBA" id="ARBA00023125"/>
    </source>
</evidence>
<dbReference type="RefSeq" id="WP_346117910.1">
    <property type="nucleotide sequence ID" value="NZ_BAAAXC010000005.1"/>
</dbReference>
<feature type="domain" description="HTH lysR-type" evidence="5">
    <location>
        <begin position="6"/>
        <end position="63"/>
    </location>
</feature>
<comment type="similarity">
    <text evidence="1">Belongs to the LysR transcriptional regulatory family.</text>
</comment>
<sequence>MLINDVRPEWLVSFLAIVDSGSFSAAAATTHRSQPRVSTHVAALERAVGLQLLDRRRRPVALTDAGRAFAAHAREVVAAIQRCEGEMDKFREASRGLVTLGCYPSASALFLPKLLIEFQRRHPGVQVVLVEESTLELGADLLSGSVDIAVRPVMPVLPEGSTERVLLWEEPLVAVIPERHPLANHPGDLSLEILTREPLITIGRSDLPESGNLETYAAFSQVGHDIEPVLMTNQPQTLIAMVRTGLGIGVTNLLAGHCSDTNGVRLRRLAGAAPRQVAVHWPADRPLSTASRLMLDALSREPLPDGTHPPRT</sequence>
<dbReference type="Proteomes" id="UP001589646">
    <property type="component" value="Unassembled WGS sequence"/>
</dbReference>
<keyword evidence="7" id="KW-1185">Reference proteome</keyword>
<protein>
    <submittedName>
        <fullName evidence="6">LysR family transcriptional regulator</fullName>
    </submittedName>
</protein>
<dbReference type="InterPro" id="IPR036390">
    <property type="entry name" value="WH_DNA-bd_sf"/>
</dbReference>
<evidence type="ECO:0000256" key="1">
    <source>
        <dbReference type="ARBA" id="ARBA00009437"/>
    </source>
</evidence>
<evidence type="ECO:0000259" key="5">
    <source>
        <dbReference type="PROSITE" id="PS50931"/>
    </source>
</evidence>
<dbReference type="Pfam" id="PF00126">
    <property type="entry name" value="HTH_1"/>
    <property type="match status" value="1"/>
</dbReference>
<dbReference type="InterPro" id="IPR036388">
    <property type="entry name" value="WH-like_DNA-bd_sf"/>
</dbReference>
<reference evidence="6 7" key="1">
    <citation type="submission" date="2024-09" db="EMBL/GenBank/DDBJ databases">
        <authorList>
            <person name="Sun Q."/>
            <person name="Mori K."/>
        </authorList>
    </citation>
    <scope>NUCLEOTIDE SEQUENCE [LARGE SCALE GENOMIC DNA]</scope>
    <source>
        <strain evidence="6 7">JCM 3323</strain>
    </source>
</reference>
<evidence type="ECO:0000256" key="4">
    <source>
        <dbReference type="ARBA" id="ARBA00023163"/>
    </source>
</evidence>
<dbReference type="Gene3D" id="1.10.10.10">
    <property type="entry name" value="Winged helix-like DNA-binding domain superfamily/Winged helix DNA-binding domain"/>
    <property type="match status" value="1"/>
</dbReference>
<accession>A0ABV5QG66</accession>
<keyword evidence="4" id="KW-0804">Transcription</keyword>
<dbReference type="PANTHER" id="PTHR30346">
    <property type="entry name" value="TRANSCRIPTIONAL DUAL REGULATOR HCAR-RELATED"/>
    <property type="match status" value="1"/>
</dbReference>
<proteinExistence type="inferred from homology"/>
<dbReference type="SUPFAM" id="SSF46785">
    <property type="entry name" value="Winged helix' DNA-binding domain"/>
    <property type="match status" value="1"/>
</dbReference>
<evidence type="ECO:0000313" key="7">
    <source>
        <dbReference type="Proteomes" id="UP001589646"/>
    </source>
</evidence>
<comment type="caution">
    <text evidence="6">The sequence shown here is derived from an EMBL/GenBank/DDBJ whole genome shotgun (WGS) entry which is preliminary data.</text>
</comment>
<dbReference type="EMBL" id="JBHMCE010000023">
    <property type="protein sequence ID" value="MFB9534074.1"/>
    <property type="molecule type" value="Genomic_DNA"/>
</dbReference>
<evidence type="ECO:0000313" key="6">
    <source>
        <dbReference type="EMBL" id="MFB9534074.1"/>
    </source>
</evidence>
<dbReference type="InterPro" id="IPR000847">
    <property type="entry name" value="LysR_HTH_N"/>
</dbReference>
<gene>
    <name evidence="6" type="ORF">ACFFRN_46410</name>
</gene>
<name>A0ABV5QG66_9ACTN</name>
<evidence type="ECO:0000256" key="2">
    <source>
        <dbReference type="ARBA" id="ARBA00023015"/>
    </source>
</evidence>
<dbReference type="SUPFAM" id="SSF53850">
    <property type="entry name" value="Periplasmic binding protein-like II"/>
    <property type="match status" value="1"/>
</dbReference>
<dbReference type="Pfam" id="PF03466">
    <property type="entry name" value="LysR_substrate"/>
    <property type="match status" value="1"/>
</dbReference>
<dbReference type="PRINTS" id="PR00039">
    <property type="entry name" value="HTHLYSR"/>
</dbReference>
<dbReference type="PROSITE" id="PS50931">
    <property type="entry name" value="HTH_LYSR"/>
    <property type="match status" value="1"/>
</dbReference>
<dbReference type="PANTHER" id="PTHR30346:SF28">
    <property type="entry name" value="HTH-TYPE TRANSCRIPTIONAL REGULATOR CYNR"/>
    <property type="match status" value="1"/>
</dbReference>
<dbReference type="InterPro" id="IPR005119">
    <property type="entry name" value="LysR_subst-bd"/>
</dbReference>
<keyword evidence="2" id="KW-0805">Transcription regulation</keyword>
<dbReference type="CDD" id="cd05466">
    <property type="entry name" value="PBP2_LTTR_substrate"/>
    <property type="match status" value="1"/>
</dbReference>